<dbReference type="Pfam" id="PF19372">
    <property type="entry name" value="DUF5947"/>
    <property type="match status" value="1"/>
</dbReference>
<dbReference type="Proteomes" id="UP000234331">
    <property type="component" value="Unassembled WGS sequence"/>
</dbReference>
<keyword evidence="3" id="KW-1185">Reference proteome</keyword>
<proteinExistence type="predicted"/>
<accession>A0A2I2L2L0</accession>
<name>A0A2I2L2L0_9ACTN</name>
<reference evidence="2 3" key="1">
    <citation type="submission" date="2017-06" db="EMBL/GenBank/DDBJ databases">
        <authorList>
            <person name="Kim H.J."/>
            <person name="Triplett B.A."/>
        </authorList>
    </citation>
    <scope>NUCLEOTIDE SEQUENCE [LARGE SCALE GENOMIC DNA]</scope>
    <source>
        <strain evidence="2">FRACA_ARgP5</strain>
    </source>
</reference>
<feature type="region of interest" description="Disordered" evidence="1">
    <location>
        <begin position="1"/>
        <end position="20"/>
    </location>
</feature>
<dbReference type="RefSeq" id="WP_243408174.1">
    <property type="nucleotide sequence ID" value="NZ_FZMO01000562.1"/>
</dbReference>
<protein>
    <submittedName>
        <fullName evidence="2">Uncharacterized protein</fullName>
    </submittedName>
</protein>
<gene>
    <name evidence="2" type="ORF">FRACA_930014</name>
</gene>
<sequence length="237" mass="25874">MTIDLDRLARPEPPGGLPDGALRRLLRTAAEAGRREDTPRCDLCGAPMQADHRHLLDESRDELMCLCRACGLLFDRDAAARGHYRLVPRRRLRVNELAGRGDEPGEHPCNPSELGIPVGLAFVVLETDGEPRARCPSPLGATRWELTPAAWHRLVAHAPVLAGLVPRVEALLSNTARGRRECWIAPIDDCYRLVAIVRGEWSGLSGGSRVWPAVDAFFAGLARDPRAAPSRVRAGPA</sequence>
<feature type="compositionally biased region" description="Basic and acidic residues" evidence="1">
    <location>
        <begin position="1"/>
        <end position="10"/>
    </location>
</feature>
<dbReference type="AlphaFoldDB" id="A0A2I2L2L0"/>
<organism evidence="2 3">
    <name type="scientific">Frankia canadensis</name>
    <dbReference type="NCBI Taxonomy" id="1836972"/>
    <lineage>
        <taxon>Bacteria</taxon>
        <taxon>Bacillati</taxon>
        <taxon>Actinomycetota</taxon>
        <taxon>Actinomycetes</taxon>
        <taxon>Frankiales</taxon>
        <taxon>Frankiaceae</taxon>
        <taxon>Frankia</taxon>
    </lineage>
</organism>
<dbReference type="EMBL" id="FZMO01000562">
    <property type="protein sequence ID" value="SNQ52149.1"/>
    <property type="molecule type" value="Genomic_DNA"/>
</dbReference>
<dbReference type="InterPro" id="IPR045991">
    <property type="entry name" value="DUF5947"/>
</dbReference>
<evidence type="ECO:0000313" key="3">
    <source>
        <dbReference type="Proteomes" id="UP000234331"/>
    </source>
</evidence>
<evidence type="ECO:0000313" key="2">
    <source>
        <dbReference type="EMBL" id="SNQ52149.1"/>
    </source>
</evidence>
<evidence type="ECO:0000256" key="1">
    <source>
        <dbReference type="SAM" id="MobiDB-lite"/>
    </source>
</evidence>